<accession>A0A1H4RK71</accession>
<keyword evidence="3" id="KW-1185">Reference proteome</keyword>
<feature type="compositionally biased region" description="Basic and acidic residues" evidence="1">
    <location>
        <begin position="37"/>
        <end position="49"/>
    </location>
</feature>
<reference evidence="3" key="1">
    <citation type="submission" date="2016-10" db="EMBL/GenBank/DDBJ databases">
        <authorList>
            <person name="Varghese N."/>
            <person name="Submissions S."/>
        </authorList>
    </citation>
    <scope>NUCLEOTIDE SEQUENCE [LARGE SCALE GENOMIC DNA]</scope>
    <source>
        <strain evidence="3">DSM 44498</strain>
    </source>
</reference>
<evidence type="ECO:0000256" key="1">
    <source>
        <dbReference type="SAM" id="MobiDB-lite"/>
    </source>
</evidence>
<feature type="region of interest" description="Disordered" evidence="1">
    <location>
        <begin position="31"/>
        <end position="90"/>
    </location>
</feature>
<proteinExistence type="predicted"/>
<evidence type="ECO:0000313" key="2">
    <source>
        <dbReference type="EMBL" id="SEC32259.1"/>
    </source>
</evidence>
<protein>
    <submittedName>
        <fullName evidence="2">Uncharacterized protein</fullName>
    </submittedName>
</protein>
<dbReference type="EMBL" id="FNSV01000005">
    <property type="protein sequence ID" value="SEC32259.1"/>
    <property type="molecule type" value="Genomic_DNA"/>
</dbReference>
<evidence type="ECO:0000313" key="3">
    <source>
        <dbReference type="Proteomes" id="UP000183561"/>
    </source>
</evidence>
<dbReference type="RefSeq" id="WP_143051405.1">
    <property type="nucleotide sequence ID" value="NZ_CP070609.1"/>
</dbReference>
<organism evidence="2 3">
    <name type="scientific">Rhodococcus koreensis</name>
    <dbReference type="NCBI Taxonomy" id="99653"/>
    <lineage>
        <taxon>Bacteria</taxon>
        <taxon>Bacillati</taxon>
        <taxon>Actinomycetota</taxon>
        <taxon>Actinomycetes</taxon>
        <taxon>Mycobacteriales</taxon>
        <taxon>Nocardiaceae</taxon>
        <taxon>Rhodococcus</taxon>
    </lineage>
</organism>
<dbReference type="AlphaFoldDB" id="A0A1H4RK71"/>
<name>A0A1H4RK71_9NOCA</name>
<sequence length="90" mass="9622">MRTTSPLPPSEDVPADRDRAWKLSTELVDSTAPVLTPHRDPVTSRETPHTHPLAPPFSALGRVEAPIVHATGTADDQAGDPAGQQAKERP</sequence>
<dbReference type="OrthoDB" id="9885254at2"/>
<dbReference type="Proteomes" id="UP000183561">
    <property type="component" value="Unassembled WGS sequence"/>
</dbReference>
<gene>
    <name evidence="2" type="ORF">SAMN04490239_3672</name>
</gene>